<evidence type="ECO:0000256" key="1">
    <source>
        <dbReference type="ARBA" id="ARBA00004141"/>
    </source>
</evidence>
<dbReference type="GO" id="GO:0009247">
    <property type="term" value="P:glycolipid biosynthetic process"/>
    <property type="evidence" value="ECO:0007669"/>
    <property type="project" value="TreeGrafter"/>
</dbReference>
<feature type="transmembrane region" description="Helical" evidence="6">
    <location>
        <begin position="278"/>
        <end position="296"/>
    </location>
</feature>
<keyword evidence="5 6" id="KW-0472">Membrane</keyword>
<dbReference type="AlphaFoldDB" id="A0A2R8BZ96"/>
<reference evidence="7 8" key="1">
    <citation type="submission" date="2018-03" db="EMBL/GenBank/DDBJ databases">
        <authorList>
            <person name="Keele B.F."/>
        </authorList>
    </citation>
    <scope>NUCLEOTIDE SEQUENCE [LARGE SCALE GENOMIC DNA]</scope>
    <source>
        <strain evidence="7 8">CECT 8504</strain>
    </source>
</reference>
<feature type="transmembrane region" description="Helical" evidence="6">
    <location>
        <begin position="81"/>
        <end position="106"/>
    </location>
</feature>
<keyword evidence="8" id="KW-1185">Reference proteome</keyword>
<comment type="subcellular location">
    <subcellularLocation>
        <location evidence="1">Membrane</location>
        <topology evidence="1">Multi-pass membrane protein</topology>
    </subcellularLocation>
</comment>
<proteinExistence type="predicted"/>
<dbReference type="PANTHER" id="PTHR11048:SF5">
    <property type="entry name" value="DECAPRENYL-PHOSPHATE PHOSPHORIBOSYLTRANSFERASE"/>
    <property type="match status" value="1"/>
</dbReference>
<dbReference type="InterPro" id="IPR000537">
    <property type="entry name" value="UbiA_prenyltransferase"/>
</dbReference>
<name>A0A2R8BZ96_9RHOB</name>
<feature type="transmembrane region" description="Helical" evidence="6">
    <location>
        <begin position="162"/>
        <end position="179"/>
    </location>
</feature>
<dbReference type="CDD" id="cd13963">
    <property type="entry name" value="PT_UbiA_2"/>
    <property type="match status" value="1"/>
</dbReference>
<accession>A0A2R8BZ96</accession>
<feature type="transmembrane region" description="Helical" evidence="6">
    <location>
        <begin position="112"/>
        <end position="129"/>
    </location>
</feature>
<dbReference type="EC" id="2.4.2.45" evidence="7"/>
<evidence type="ECO:0000256" key="5">
    <source>
        <dbReference type="ARBA" id="ARBA00023136"/>
    </source>
</evidence>
<dbReference type="GO" id="GO:0016765">
    <property type="term" value="F:transferase activity, transferring alkyl or aryl (other than methyl) groups"/>
    <property type="evidence" value="ECO:0007669"/>
    <property type="project" value="InterPro"/>
</dbReference>
<dbReference type="RefSeq" id="WP_245897670.1">
    <property type="nucleotide sequence ID" value="NZ_ONZF01000009.1"/>
</dbReference>
<evidence type="ECO:0000256" key="4">
    <source>
        <dbReference type="ARBA" id="ARBA00022989"/>
    </source>
</evidence>
<evidence type="ECO:0000313" key="7">
    <source>
        <dbReference type="EMBL" id="SPJ25497.1"/>
    </source>
</evidence>
<dbReference type="GO" id="GO:0005886">
    <property type="term" value="C:plasma membrane"/>
    <property type="evidence" value="ECO:0007669"/>
    <property type="project" value="TreeGrafter"/>
</dbReference>
<feature type="transmembrane region" description="Helical" evidence="6">
    <location>
        <begin position="40"/>
        <end position="61"/>
    </location>
</feature>
<keyword evidence="7" id="KW-0328">Glycosyltransferase</keyword>
<dbReference type="Pfam" id="PF01040">
    <property type="entry name" value="UbiA"/>
    <property type="match status" value="1"/>
</dbReference>
<dbReference type="NCBIfam" id="NF006088">
    <property type="entry name" value="PRK08238.1"/>
    <property type="match status" value="1"/>
</dbReference>
<dbReference type="InterPro" id="IPR039653">
    <property type="entry name" value="Prenyltransferase"/>
</dbReference>
<protein>
    <submittedName>
        <fullName evidence="7">Decaprenyl-phosphate phosphoribosyltransferase</fullName>
        <ecNumber evidence="7">2.4.2.45</ecNumber>
    </submittedName>
</protein>
<feature type="transmembrane region" description="Helical" evidence="6">
    <location>
        <begin position="243"/>
        <end position="266"/>
    </location>
</feature>
<sequence length="297" mass="31898">MTDARLRPGPHVRALRPHQWGKNLLVFLPVLGGHRFEADILWQATLALAAFCLVASGVYVVNDILDISADRAHPRKRTRPFAAGLIPVARGIWMAGGLFLAGGLLALLQGPGFFGMILAYMLLTTAYSIRLKKYAVIDIVVLAGLYTIRIVAGGVATDIPPSTWLLAFSLFFFLALAAVKRQAELVDITGRGVKNTAGRGYSDHDLPVISMISIAAGYVSVLVLALYIESAAVSGLYGRPELLWGGCAVLLYWITRTVLITHRGLMHDDPIVFAARDGASRICGLLIAACVLAAAHV</sequence>
<dbReference type="Proteomes" id="UP000244912">
    <property type="component" value="Unassembled WGS sequence"/>
</dbReference>
<organism evidence="7 8">
    <name type="scientific">Palleronia abyssalis</name>
    <dbReference type="NCBI Taxonomy" id="1501240"/>
    <lineage>
        <taxon>Bacteria</taxon>
        <taxon>Pseudomonadati</taxon>
        <taxon>Pseudomonadota</taxon>
        <taxon>Alphaproteobacteria</taxon>
        <taxon>Rhodobacterales</taxon>
        <taxon>Roseobacteraceae</taxon>
        <taxon>Palleronia</taxon>
    </lineage>
</organism>
<keyword evidence="4 6" id="KW-1133">Transmembrane helix</keyword>
<keyword evidence="3 6" id="KW-0812">Transmembrane</keyword>
<feature type="transmembrane region" description="Helical" evidence="6">
    <location>
        <begin position="136"/>
        <end position="156"/>
    </location>
</feature>
<keyword evidence="2" id="KW-1003">Cell membrane</keyword>
<gene>
    <name evidence="7" type="ORF">PAA8504_03348</name>
</gene>
<dbReference type="GO" id="GO:0016757">
    <property type="term" value="F:glycosyltransferase activity"/>
    <property type="evidence" value="ECO:0007669"/>
    <property type="project" value="UniProtKB-KW"/>
</dbReference>
<dbReference type="Gene3D" id="1.10.357.140">
    <property type="entry name" value="UbiA prenyltransferase"/>
    <property type="match status" value="1"/>
</dbReference>
<keyword evidence="7" id="KW-0808">Transferase</keyword>
<evidence type="ECO:0000256" key="6">
    <source>
        <dbReference type="SAM" id="Phobius"/>
    </source>
</evidence>
<evidence type="ECO:0000256" key="2">
    <source>
        <dbReference type="ARBA" id="ARBA00022475"/>
    </source>
</evidence>
<dbReference type="InterPro" id="IPR044878">
    <property type="entry name" value="UbiA_sf"/>
</dbReference>
<feature type="transmembrane region" description="Helical" evidence="6">
    <location>
        <begin position="208"/>
        <end position="228"/>
    </location>
</feature>
<evidence type="ECO:0000256" key="3">
    <source>
        <dbReference type="ARBA" id="ARBA00022692"/>
    </source>
</evidence>
<evidence type="ECO:0000313" key="8">
    <source>
        <dbReference type="Proteomes" id="UP000244912"/>
    </source>
</evidence>
<dbReference type="EMBL" id="ONZF01000009">
    <property type="protein sequence ID" value="SPJ25497.1"/>
    <property type="molecule type" value="Genomic_DNA"/>
</dbReference>
<dbReference type="PANTHER" id="PTHR11048">
    <property type="entry name" value="PRENYLTRANSFERASES"/>
    <property type="match status" value="1"/>
</dbReference>